<sequence>MINIFEVLSKTFDDYKNNFFKASVLCLIIYWFYERGFYIYSPLDFFAYTASGDSFFTLRFILSSIITLLLGSILIFGVYDYFLKISRNETYGFIMLRKNYNLTITGIFLMIGYFLTAAVFFFMMFVFSNGTALTGKNIYLNEYIKIIVDFIPMFVILFYSLIFFIIIDNPHYNVWEVIRESILLFRFPDILNMTALFILFALLKYAADLTRGLAYLVLIPMLFLFMANYYNELYLRRNS</sequence>
<accession>D1AQ32</accession>
<reference evidence="2 3" key="2">
    <citation type="journal article" date="2010" name="Stand. Genomic Sci.">
        <title>Complete genome sequence of Sebaldella termitidis type strain (NCTC 11300).</title>
        <authorList>
            <person name="Harmon-Smith M."/>
            <person name="Celia L."/>
            <person name="Chertkov O."/>
            <person name="Lapidus A."/>
            <person name="Copeland A."/>
            <person name="Glavina Del Rio T."/>
            <person name="Nolan M."/>
            <person name="Lucas S."/>
            <person name="Tice H."/>
            <person name="Cheng J.F."/>
            <person name="Han C."/>
            <person name="Detter J.C."/>
            <person name="Bruce D."/>
            <person name="Goodwin L."/>
            <person name="Pitluck S."/>
            <person name="Pati A."/>
            <person name="Liolios K."/>
            <person name="Ivanova N."/>
            <person name="Mavromatis K."/>
            <person name="Mikhailova N."/>
            <person name="Chen A."/>
            <person name="Palaniappan K."/>
            <person name="Land M."/>
            <person name="Hauser L."/>
            <person name="Chang Y.J."/>
            <person name="Jeffries C.D."/>
            <person name="Brettin T."/>
            <person name="Goker M."/>
            <person name="Beck B."/>
            <person name="Bristow J."/>
            <person name="Eisen J.A."/>
            <person name="Markowitz V."/>
            <person name="Hugenholtz P."/>
            <person name="Kyrpides N.C."/>
            <person name="Klenk H.P."/>
            <person name="Chen F."/>
        </authorList>
    </citation>
    <scope>NUCLEOTIDE SEQUENCE [LARGE SCALE GENOMIC DNA]</scope>
    <source>
        <strain evidence="3">ATCC 33386 / NCTC 11300</strain>
    </source>
</reference>
<dbReference type="STRING" id="526218.Sterm_0738"/>
<feature type="transmembrane region" description="Helical" evidence="1">
    <location>
        <begin position="187"/>
        <end position="207"/>
    </location>
</feature>
<dbReference type="RefSeq" id="WP_012860206.1">
    <property type="nucleotide sequence ID" value="NC_013517.1"/>
</dbReference>
<organism evidence="2 3">
    <name type="scientific">Sebaldella termitidis (strain ATCC 33386 / NCTC 11300)</name>
    <dbReference type="NCBI Taxonomy" id="526218"/>
    <lineage>
        <taxon>Bacteria</taxon>
        <taxon>Fusobacteriati</taxon>
        <taxon>Fusobacteriota</taxon>
        <taxon>Fusobacteriia</taxon>
        <taxon>Fusobacteriales</taxon>
        <taxon>Leptotrichiaceae</taxon>
        <taxon>Sebaldella</taxon>
    </lineage>
</organism>
<gene>
    <name evidence="2" type="ordered locus">Sterm_0738</name>
</gene>
<evidence type="ECO:0000313" key="3">
    <source>
        <dbReference type="Proteomes" id="UP000000845"/>
    </source>
</evidence>
<protein>
    <submittedName>
        <fullName evidence="2">Uncharacterized protein</fullName>
    </submittedName>
</protein>
<feature type="transmembrane region" description="Helical" evidence="1">
    <location>
        <begin position="146"/>
        <end position="167"/>
    </location>
</feature>
<keyword evidence="3" id="KW-1185">Reference proteome</keyword>
<feature type="transmembrane region" description="Helical" evidence="1">
    <location>
        <begin position="213"/>
        <end position="230"/>
    </location>
</feature>
<name>D1AQ32_SEBTE</name>
<keyword evidence="1" id="KW-0812">Transmembrane</keyword>
<feature type="transmembrane region" description="Helical" evidence="1">
    <location>
        <begin position="102"/>
        <end position="126"/>
    </location>
</feature>
<evidence type="ECO:0000313" key="2">
    <source>
        <dbReference type="EMBL" id="ACZ07610.1"/>
    </source>
</evidence>
<keyword evidence="1" id="KW-1133">Transmembrane helix</keyword>
<feature type="transmembrane region" description="Helical" evidence="1">
    <location>
        <begin position="60"/>
        <end position="82"/>
    </location>
</feature>
<dbReference type="EMBL" id="CP001739">
    <property type="protein sequence ID" value="ACZ07610.1"/>
    <property type="molecule type" value="Genomic_DNA"/>
</dbReference>
<keyword evidence="1" id="KW-0472">Membrane</keyword>
<dbReference type="KEGG" id="str:Sterm_0738"/>
<reference evidence="3" key="1">
    <citation type="submission" date="2009-09" db="EMBL/GenBank/DDBJ databases">
        <title>The complete chromosome of Sebaldella termitidis ATCC 33386.</title>
        <authorList>
            <consortium name="US DOE Joint Genome Institute (JGI-PGF)"/>
            <person name="Lucas S."/>
            <person name="Copeland A."/>
            <person name="Lapidus A."/>
            <person name="Glavina del Rio T."/>
            <person name="Dalin E."/>
            <person name="Tice H."/>
            <person name="Bruce D."/>
            <person name="Goodwin L."/>
            <person name="Pitluck S."/>
            <person name="Kyrpides N."/>
            <person name="Mavromatis K."/>
            <person name="Ivanova N."/>
            <person name="Mikhailova N."/>
            <person name="Sims D."/>
            <person name="Meincke L."/>
            <person name="Brettin T."/>
            <person name="Detter J.C."/>
            <person name="Han C."/>
            <person name="Larimer F."/>
            <person name="Land M."/>
            <person name="Hauser L."/>
            <person name="Markowitz V."/>
            <person name="Cheng J.F."/>
            <person name="Hugenholtz P."/>
            <person name="Woyke T."/>
            <person name="Wu D."/>
            <person name="Eisen J.A."/>
        </authorList>
    </citation>
    <scope>NUCLEOTIDE SEQUENCE [LARGE SCALE GENOMIC DNA]</scope>
    <source>
        <strain evidence="3">ATCC 33386 / NCTC 11300</strain>
    </source>
</reference>
<evidence type="ECO:0000256" key="1">
    <source>
        <dbReference type="SAM" id="Phobius"/>
    </source>
</evidence>
<proteinExistence type="predicted"/>
<dbReference type="HOGENOM" id="CLU_1160430_0_0_0"/>
<dbReference type="Proteomes" id="UP000000845">
    <property type="component" value="Chromosome"/>
</dbReference>
<dbReference type="AlphaFoldDB" id="D1AQ32"/>
<feature type="transmembrane region" description="Helical" evidence="1">
    <location>
        <begin position="20"/>
        <end position="40"/>
    </location>
</feature>